<dbReference type="Pfam" id="PF00440">
    <property type="entry name" value="TetR_N"/>
    <property type="match status" value="1"/>
</dbReference>
<name>A0ABT3ZUU9_9BACT</name>
<comment type="caution">
    <text evidence="7">The sequence shown here is derived from an EMBL/GenBank/DDBJ whole genome shotgun (WGS) entry which is preliminary data.</text>
</comment>
<dbReference type="Gene3D" id="1.10.10.60">
    <property type="entry name" value="Homeodomain-like"/>
    <property type="match status" value="1"/>
</dbReference>
<evidence type="ECO:0000313" key="7">
    <source>
        <dbReference type="EMBL" id="MCY1073188.1"/>
    </source>
</evidence>
<dbReference type="PANTHER" id="PTHR30055:SF238">
    <property type="entry name" value="MYCOFACTOCIN BIOSYNTHESIS TRANSCRIPTIONAL REGULATOR MFTR-RELATED"/>
    <property type="match status" value="1"/>
</dbReference>
<dbReference type="InterPro" id="IPR050109">
    <property type="entry name" value="HTH-type_TetR-like_transc_reg"/>
</dbReference>
<dbReference type="RefSeq" id="WP_267532204.1">
    <property type="nucleotide sequence ID" value="NZ_JAPNKA010000001.1"/>
</dbReference>
<evidence type="ECO:0000256" key="2">
    <source>
        <dbReference type="ARBA" id="ARBA00023125"/>
    </source>
</evidence>
<feature type="compositionally biased region" description="Basic and acidic residues" evidence="5">
    <location>
        <begin position="1"/>
        <end position="12"/>
    </location>
</feature>
<evidence type="ECO:0000256" key="4">
    <source>
        <dbReference type="PROSITE-ProRule" id="PRU00335"/>
    </source>
</evidence>
<sequence length="238" mass="26639">MRRKDTNGDVKTRGPRVGKKAASAEPRERIRQEATRLIAQRGFGAISVNDVAQAAGLSKQALLYHYPSREALHEAVVASLIEHSNRHLLLLLGAFTGKGEERLERAMAQIRQFFDTDPHAARVILRELLDGDHEQVAHLSRGVEPWLRLIADTLRQGQQEGHIRKELDPEAAVAHVGTLLLTTFALLPLGSWPGVTDAEWRERRLGEVVRIIERYLFTHSSPEPEGPGRPASSRRQTK</sequence>
<feature type="region of interest" description="Disordered" evidence="5">
    <location>
        <begin position="1"/>
        <end position="28"/>
    </location>
</feature>
<evidence type="ECO:0000256" key="1">
    <source>
        <dbReference type="ARBA" id="ARBA00023015"/>
    </source>
</evidence>
<feature type="region of interest" description="Disordered" evidence="5">
    <location>
        <begin position="219"/>
        <end position="238"/>
    </location>
</feature>
<feature type="DNA-binding region" description="H-T-H motif" evidence="4">
    <location>
        <begin position="47"/>
        <end position="66"/>
    </location>
</feature>
<dbReference type="EMBL" id="JAPNKA010000001">
    <property type="protein sequence ID" value="MCY1073188.1"/>
    <property type="molecule type" value="Genomic_DNA"/>
</dbReference>
<dbReference type="Proteomes" id="UP001207654">
    <property type="component" value="Unassembled WGS sequence"/>
</dbReference>
<dbReference type="SUPFAM" id="SSF46689">
    <property type="entry name" value="Homeodomain-like"/>
    <property type="match status" value="1"/>
</dbReference>
<dbReference type="SUPFAM" id="SSF48498">
    <property type="entry name" value="Tetracyclin repressor-like, C-terminal domain"/>
    <property type="match status" value="1"/>
</dbReference>
<reference evidence="7 8" key="1">
    <citation type="submission" date="2022-11" db="EMBL/GenBank/DDBJ databases">
        <title>Minimal conservation of predation-associated metabolite biosynthetic gene clusters underscores biosynthetic potential of Myxococcota including descriptions for ten novel species: Archangium lansinium sp. nov., Myxococcus landrumus sp. nov., Nannocystis bai.</title>
        <authorList>
            <person name="Ahearne A."/>
            <person name="Stevens C."/>
            <person name="Phillips K."/>
        </authorList>
    </citation>
    <scope>NUCLEOTIDE SEQUENCE [LARGE SCALE GENOMIC DNA]</scope>
    <source>
        <strain evidence="7 8">MIWBW</strain>
    </source>
</reference>
<dbReference type="InterPro" id="IPR036271">
    <property type="entry name" value="Tet_transcr_reg_TetR-rel_C_sf"/>
</dbReference>
<keyword evidence="3" id="KW-0804">Transcription</keyword>
<gene>
    <name evidence="7" type="ORF">OV287_01700</name>
</gene>
<evidence type="ECO:0000313" key="8">
    <source>
        <dbReference type="Proteomes" id="UP001207654"/>
    </source>
</evidence>
<dbReference type="InterPro" id="IPR001647">
    <property type="entry name" value="HTH_TetR"/>
</dbReference>
<keyword evidence="8" id="KW-1185">Reference proteome</keyword>
<dbReference type="Gene3D" id="1.10.357.10">
    <property type="entry name" value="Tetracycline Repressor, domain 2"/>
    <property type="match status" value="1"/>
</dbReference>
<evidence type="ECO:0000256" key="3">
    <source>
        <dbReference type="ARBA" id="ARBA00023163"/>
    </source>
</evidence>
<dbReference type="PROSITE" id="PS50977">
    <property type="entry name" value="HTH_TETR_2"/>
    <property type="match status" value="1"/>
</dbReference>
<evidence type="ECO:0000259" key="6">
    <source>
        <dbReference type="PROSITE" id="PS50977"/>
    </source>
</evidence>
<dbReference type="PANTHER" id="PTHR30055">
    <property type="entry name" value="HTH-TYPE TRANSCRIPTIONAL REGULATOR RUTR"/>
    <property type="match status" value="1"/>
</dbReference>
<evidence type="ECO:0000256" key="5">
    <source>
        <dbReference type="SAM" id="MobiDB-lite"/>
    </source>
</evidence>
<feature type="domain" description="HTH tetR-type" evidence="6">
    <location>
        <begin position="24"/>
        <end position="84"/>
    </location>
</feature>
<keyword evidence="2 4" id="KW-0238">DNA-binding</keyword>
<keyword evidence="1" id="KW-0805">Transcription regulation</keyword>
<proteinExistence type="predicted"/>
<dbReference type="PRINTS" id="PR00455">
    <property type="entry name" value="HTHTETR"/>
</dbReference>
<protein>
    <submittedName>
        <fullName evidence="7">TetR/AcrR family transcriptional regulator</fullName>
    </submittedName>
</protein>
<accession>A0ABT3ZUU9</accession>
<organism evidence="7 8">
    <name type="scientific">Archangium lansingense</name>
    <dbReference type="NCBI Taxonomy" id="2995310"/>
    <lineage>
        <taxon>Bacteria</taxon>
        <taxon>Pseudomonadati</taxon>
        <taxon>Myxococcota</taxon>
        <taxon>Myxococcia</taxon>
        <taxon>Myxococcales</taxon>
        <taxon>Cystobacterineae</taxon>
        <taxon>Archangiaceae</taxon>
        <taxon>Archangium</taxon>
    </lineage>
</organism>
<dbReference type="InterPro" id="IPR009057">
    <property type="entry name" value="Homeodomain-like_sf"/>
</dbReference>